<organism evidence="1 2">
    <name type="scientific">Methylobacterium terrae</name>
    <dbReference type="NCBI Taxonomy" id="2202827"/>
    <lineage>
        <taxon>Bacteria</taxon>
        <taxon>Pseudomonadati</taxon>
        <taxon>Pseudomonadota</taxon>
        <taxon>Alphaproteobacteria</taxon>
        <taxon>Hyphomicrobiales</taxon>
        <taxon>Methylobacteriaceae</taxon>
        <taxon>Methylobacterium</taxon>
    </lineage>
</organism>
<evidence type="ECO:0000313" key="2">
    <source>
        <dbReference type="Proteomes" id="UP000245444"/>
    </source>
</evidence>
<dbReference type="KEGG" id="mtea:DK419_09335"/>
<name>A0A2U8WMQ3_9HYPH</name>
<protein>
    <submittedName>
        <fullName evidence="1">Uncharacterized protein</fullName>
    </submittedName>
</protein>
<evidence type="ECO:0000313" key="1">
    <source>
        <dbReference type="EMBL" id="AWN46492.1"/>
    </source>
</evidence>
<reference evidence="1 2" key="1">
    <citation type="submission" date="2018-05" db="EMBL/GenBank/DDBJ databases">
        <title>Complete Genome Sequence of Methylobacterium sp. 17Sr1-28.</title>
        <authorList>
            <person name="Srinivasan S."/>
        </authorList>
    </citation>
    <scope>NUCLEOTIDE SEQUENCE [LARGE SCALE GENOMIC DNA]</scope>
    <source>
        <strain evidence="1 2">17Sr1-28</strain>
    </source>
</reference>
<dbReference type="EMBL" id="CP029553">
    <property type="protein sequence ID" value="AWN46492.1"/>
    <property type="molecule type" value="Genomic_DNA"/>
</dbReference>
<sequence length="85" mass="9375">MPRFESRLGTDVVEACDAMDRDDPRPGLRITRFERRGTIASHVTPDGVAIDRLLDAGRAVDVTLRVVSWRWSSAAMIPAASRPLA</sequence>
<dbReference type="Proteomes" id="UP000245444">
    <property type="component" value="Chromosome"/>
</dbReference>
<dbReference type="OrthoDB" id="9814952at2"/>
<keyword evidence="2" id="KW-1185">Reference proteome</keyword>
<gene>
    <name evidence="1" type="ORF">DK419_09335</name>
</gene>
<dbReference type="AlphaFoldDB" id="A0A2U8WMQ3"/>
<accession>A0A2U8WMQ3</accession>
<proteinExistence type="predicted"/>
<dbReference type="RefSeq" id="WP_109958837.1">
    <property type="nucleotide sequence ID" value="NZ_CP029553.1"/>
</dbReference>